<evidence type="ECO:0000313" key="12">
    <source>
        <dbReference type="EMBL" id="SHF02663.1"/>
    </source>
</evidence>
<dbReference type="GO" id="GO:0015648">
    <property type="term" value="F:lipid-linked peptidoglycan transporter activity"/>
    <property type="evidence" value="ECO:0007669"/>
    <property type="project" value="TreeGrafter"/>
</dbReference>
<name>A0A1M4YAL5_9THEO</name>
<comment type="subcellular location">
    <subcellularLocation>
        <location evidence="11">Cell membrane</location>
        <topology evidence="11">Multi-pass membrane protein</topology>
    </subcellularLocation>
    <subcellularLocation>
        <location evidence="1">Membrane</location>
        <topology evidence="1">Multi-pass membrane protein</topology>
    </subcellularLocation>
</comment>
<evidence type="ECO:0000256" key="7">
    <source>
        <dbReference type="ARBA" id="ARBA00022984"/>
    </source>
</evidence>
<dbReference type="HAMAP" id="MF_02079">
    <property type="entry name" value="PGT_RodA"/>
    <property type="match status" value="1"/>
</dbReference>
<keyword evidence="9 11" id="KW-0472">Membrane</keyword>
<accession>A0A1M4YAL5</accession>
<dbReference type="GO" id="GO:0005886">
    <property type="term" value="C:plasma membrane"/>
    <property type="evidence" value="ECO:0007669"/>
    <property type="project" value="UniProtKB-SubCell"/>
</dbReference>
<comment type="similarity">
    <text evidence="11">Belongs to the SEDS family. MrdB/RodA subfamily.</text>
</comment>
<feature type="transmembrane region" description="Helical" evidence="11">
    <location>
        <begin position="337"/>
        <end position="357"/>
    </location>
</feature>
<keyword evidence="7 11" id="KW-0573">Peptidoglycan synthesis</keyword>
<keyword evidence="8 11" id="KW-1133">Transmembrane helix</keyword>
<keyword evidence="10 11" id="KW-0961">Cell wall biogenesis/degradation</keyword>
<dbReference type="STRING" id="1121256.SAMN02746089_01181"/>
<feature type="transmembrane region" description="Helical" evidence="11">
    <location>
        <begin position="158"/>
        <end position="174"/>
    </location>
</feature>
<evidence type="ECO:0000256" key="10">
    <source>
        <dbReference type="ARBA" id="ARBA00023316"/>
    </source>
</evidence>
<dbReference type="PROSITE" id="PS00428">
    <property type="entry name" value="FTSW_RODA_SPOVE"/>
    <property type="match status" value="1"/>
</dbReference>
<dbReference type="GO" id="GO:0009252">
    <property type="term" value="P:peptidoglycan biosynthetic process"/>
    <property type="evidence" value="ECO:0007669"/>
    <property type="project" value="UniProtKB-UniRule"/>
</dbReference>
<evidence type="ECO:0000256" key="3">
    <source>
        <dbReference type="ARBA" id="ARBA00022676"/>
    </source>
</evidence>
<protein>
    <recommendedName>
        <fullName evidence="11">Peptidoglycan glycosyltransferase RodA</fullName>
        <shortName evidence="11">PGT</shortName>
        <ecNumber evidence="11">2.4.99.28</ecNumber>
    </recommendedName>
    <alternativeName>
        <fullName evidence="11">Cell elongation protein RodA</fullName>
    </alternativeName>
    <alternativeName>
        <fullName evidence="11">Cell wall polymerase</fullName>
    </alternativeName>
    <alternativeName>
        <fullName evidence="11">Peptidoglycan polymerase</fullName>
        <shortName evidence="11">PG polymerase</shortName>
    </alternativeName>
</protein>
<reference evidence="12 13" key="1">
    <citation type="submission" date="2016-11" db="EMBL/GenBank/DDBJ databases">
        <authorList>
            <person name="Jaros S."/>
            <person name="Januszkiewicz K."/>
            <person name="Wedrychowicz H."/>
        </authorList>
    </citation>
    <scope>NUCLEOTIDE SEQUENCE [LARGE SCALE GENOMIC DNA]</scope>
    <source>
        <strain evidence="12 13">DSM 17918</strain>
    </source>
</reference>
<evidence type="ECO:0000256" key="1">
    <source>
        <dbReference type="ARBA" id="ARBA00004141"/>
    </source>
</evidence>
<dbReference type="GO" id="GO:0071555">
    <property type="term" value="P:cell wall organization"/>
    <property type="evidence" value="ECO:0007669"/>
    <property type="project" value="UniProtKB-KW"/>
</dbReference>
<dbReference type="EMBL" id="FQVH01000010">
    <property type="protein sequence ID" value="SHF02663.1"/>
    <property type="molecule type" value="Genomic_DNA"/>
</dbReference>
<proteinExistence type="inferred from homology"/>
<dbReference type="InterPro" id="IPR001182">
    <property type="entry name" value="FtsW/RodA"/>
</dbReference>
<evidence type="ECO:0000256" key="2">
    <source>
        <dbReference type="ARBA" id="ARBA00022475"/>
    </source>
</evidence>
<comment type="pathway">
    <text evidence="11">Cell wall biogenesis; peptidoglycan biosynthesis.</text>
</comment>
<organism evidence="12 13">
    <name type="scientific">Caldanaerobius fijiensis DSM 17918</name>
    <dbReference type="NCBI Taxonomy" id="1121256"/>
    <lineage>
        <taxon>Bacteria</taxon>
        <taxon>Bacillati</taxon>
        <taxon>Bacillota</taxon>
        <taxon>Clostridia</taxon>
        <taxon>Thermoanaerobacterales</taxon>
        <taxon>Thermoanaerobacteraceae</taxon>
        <taxon>Caldanaerobius</taxon>
    </lineage>
</organism>
<dbReference type="UniPathway" id="UPA00219"/>
<feature type="transmembrane region" description="Helical" evidence="11">
    <location>
        <begin position="102"/>
        <end position="122"/>
    </location>
</feature>
<evidence type="ECO:0000256" key="8">
    <source>
        <dbReference type="ARBA" id="ARBA00022989"/>
    </source>
</evidence>
<dbReference type="PANTHER" id="PTHR30474">
    <property type="entry name" value="CELL CYCLE PROTEIN"/>
    <property type="match status" value="1"/>
</dbReference>
<dbReference type="GO" id="GO:0032153">
    <property type="term" value="C:cell division site"/>
    <property type="evidence" value="ECO:0007669"/>
    <property type="project" value="TreeGrafter"/>
</dbReference>
<keyword evidence="4 11" id="KW-0808">Transferase</keyword>
<feature type="transmembrane region" description="Helical" evidence="11">
    <location>
        <begin position="73"/>
        <end position="90"/>
    </location>
</feature>
<feature type="transmembrane region" description="Helical" evidence="11">
    <location>
        <begin position="299"/>
        <end position="317"/>
    </location>
</feature>
<dbReference type="InterPro" id="IPR018365">
    <property type="entry name" value="Cell_cycle_FtsW-rel_CS"/>
</dbReference>
<dbReference type="GO" id="GO:0008360">
    <property type="term" value="P:regulation of cell shape"/>
    <property type="evidence" value="ECO:0007669"/>
    <property type="project" value="UniProtKB-KW"/>
</dbReference>
<dbReference type="AlphaFoldDB" id="A0A1M4YAL5"/>
<comment type="catalytic activity">
    <reaction evidence="11">
        <text>[GlcNAc-(1-&gt;4)-Mur2Ac(oyl-L-Ala-gamma-D-Glu-L-Lys-D-Ala-D-Ala)](n)-di-trans,octa-cis-undecaprenyl diphosphate + beta-D-GlcNAc-(1-&gt;4)-Mur2Ac(oyl-L-Ala-gamma-D-Glu-L-Lys-D-Ala-D-Ala)-di-trans,octa-cis-undecaprenyl diphosphate = [GlcNAc-(1-&gt;4)-Mur2Ac(oyl-L-Ala-gamma-D-Glu-L-Lys-D-Ala-D-Ala)](n+1)-di-trans,octa-cis-undecaprenyl diphosphate + di-trans,octa-cis-undecaprenyl diphosphate + H(+)</text>
        <dbReference type="Rhea" id="RHEA:23708"/>
        <dbReference type="Rhea" id="RHEA-COMP:9602"/>
        <dbReference type="Rhea" id="RHEA-COMP:9603"/>
        <dbReference type="ChEBI" id="CHEBI:15378"/>
        <dbReference type="ChEBI" id="CHEBI:58405"/>
        <dbReference type="ChEBI" id="CHEBI:60033"/>
        <dbReference type="ChEBI" id="CHEBI:78435"/>
        <dbReference type="EC" id="2.4.99.28"/>
    </reaction>
</comment>
<evidence type="ECO:0000256" key="4">
    <source>
        <dbReference type="ARBA" id="ARBA00022679"/>
    </source>
</evidence>
<sequence>MDKRLVKNIDFILIATVIIISILGIIAISSATHVANGGSAKNVILQSVWLIISLVTAFLIMKIDYNLLGNYYKVIYIISIALLLVTLAIGSSTNGAKSWVKIGGISFQFSEITKVAFIISLAKLLELKRDKINNVYELFKILVFTGIPILLILKQNDTGTALVFIAIFLGMLFISGINIWYIVSFFVIGVVSAPVVFKYFLQDYQKKRILTFLNPNLDKMGAGYHVFQSKIAIGSGQITGFGLYKGSQVQFNFLPEASTDFIYSVVGQELGFIGTITILVLYFVMLLRLIKIAMVSKDSFGSLIVAGIISMFLFHIFENIGMTIGLMPVTGIPLPFMSYGGSSLFANFVAIGLALNVGMRRQKIKF</sequence>
<dbReference type="Pfam" id="PF01098">
    <property type="entry name" value="FTSW_RODA_SPOVE"/>
    <property type="match status" value="1"/>
</dbReference>
<evidence type="ECO:0000256" key="11">
    <source>
        <dbReference type="HAMAP-Rule" id="MF_02079"/>
    </source>
</evidence>
<evidence type="ECO:0000256" key="6">
    <source>
        <dbReference type="ARBA" id="ARBA00022960"/>
    </source>
</evidence>
<keyword evidence="3 11" id="KW-0328">Glycosyltransferase</keyword>
<evidence type="ECO:0000256" key="5">
    <source>
        <dbReference type="ARBA" id="ARBA00022692"/>
    </source>
</evidence>
<dbReference type="GO" id="GO:0008955">
    <property type="term" value="F:peptidoglycan glycosyltransferase activity"/>
    <property type="evidence" value="ECO:0007669"/>
    <property type="project" value="UniProtKB-UniRule"/>
</dbReference>
<dbReference type="InterPro" id="IPR011923">
    <property type="entry name" value="RodA/MrdB"/>
</dbReference>
<keyword evidence="6 11" id="KW-0133">Cell shape</keyword>
<gene>
    <name evidence="11" type="primary">rodA</name>
    <name evidence="12" type="ORF">SAMN02746089_01181</name>
</gene>
<keyword evidence="5 11" id="KW-0812">Transmembrane</keyword>
<keyword evidence="2 11" id="KW-1003">Cell membrane</keyword>
<dbReference type="EC" id="2.4.99.28" evidence="11"/>
<dbReference type="Proteomes" id="UP000184088">
    <property type="component" value="Unassembled WGS sequence"/>
</dbReference>
<feature type="transmembrane region" description="Helical" evidence="11">
    <location>
        <begin position="261"/>
        <end position="287"/>
    </location>
</feature>
<feature type="transmembrane region" description="Helical" evidence="11">
    <location>
        <begin position="134"/>
        <end position="152"/>
    </location>
</feature>
<evidence type="ECO:0000313" key="13">
    <source>
        <dbReference type="Proteomes" id="UP000184088"/>
    </source>
</evidence>
<feature type="transmembrane region" description="Helical" evidence="11">
    <location>
        <begin position="12"/>
        <end position="31"/>
    </location>
</feature>
<feature type="transmembrane region" description="Helical" evidence="11">
    <location>
        <begin position="179"/>
        <end position="201"/>
    </location>
</feature>
<feature type="transmembrane region" description="Helical" evidence="11">
    <location>
        <begin position="43"/>
        <end position="61"/>
    </location>
</feature>
<dbReference type="PANTHER" id="PTHR30474:SF1">
    <property type="entry name" value="PEPTIDOGLYCAN GLYCOSYLTRANSFERASE MRDB"/>
    <property type="match status" value="1"/>
</dbReference>
<keyword evidence="13" id="KW-1185">Reference proteome</keyword>
<dbReference type="GO" id="GO:0051301">
    <property type="term" value="P:cell division"/>
    <property type="evidence" value="ECO:0007669"/>
    <property type="project" value="InterPro"/>
</dbReference>
<evidence type="ECO:0000256" key="9">
    <source>
        <dbReference type="ARBA" id="ARBA00023136"/>
    </source>
</evidence>
<dbReference type="NCBIfam" id="TIGR02210">
    <property type="entry name" value="rodA_shape"/>
    <property type="match status" value="1"/>
</dbReference>
<comment type="function">
    <text evidence="11">Peptidoglycan polymerase that is essential for cell wall elongation.</text>
</comment>